<feature type="domain" description="LicD/FKTN/FKRP nucleotidyltransferase" evidence="1">
    <location>
        <begin position="26"/>
        <end position="252"/>
    </location>
</feature>
<dbReference type="PANTHER" id="PTHR43404:SF2">
    <property type="entry name" value="LIPOPOLYSACCHARIDE CHOLINEPHOSPHOTRANSFERASE LICD"/>
    <property type="match status" value="1"/>
</dbReference>
<dbReference type="EMBL" id="CP009302">
    <property type="protein sequence ID" value="AJC12586.1"/>
    <property type="molecule type" value="Genomic_DNA"/>
</dbReference>
<dbReference type="HOGENOM" id="CLU_075543_0_0_11"/>
<gene>
    <name evidence="2" type="ORF">JI75_07895</name>
</gene>
<keyword evidence="3" id="KW-1185">Reference proteome</keyword>
<protein>
    <submittedName>
        <fullName evidence="2">Lipopolysaccharide cholinephosphotransferase</fullName>
    </submittedName>
</protein>
<dbReference type="STRING" id="1531429.JI75_07895"/>
<evidence type="ECO:0000313" key="2">
    <source>
        <dbReference type="EMBL" id="AJC12586.1"/>
    </source>
</evidence>
<evidence type="ECO:0000259" key="1">
    <source>
        <dbReference type="Pfam" id="PF04991"/>
    </source>
</evidence>
<dbReference type="GO" id="GO:0016740">
    <property type="term" value="F:transferase activity"/>
    <property type="evidence" value="ECO:0007669"/>
    <property type="project" value="UniProtKB-KW"/>
</dbReference>
<evidence type="ECO:0000313" key="3">
    <source>
        <dbReference type="Proteomes" id="UP000031121"/>
    </source>
</evidence>
<dbReference type="OrthoDB" id="3780655at2"/>
<dbReference type="KEGG" id="cbac:JI75_07895"/>
<keyword evidence="2" id="KW-0808">Transferase</keyword>
<dbReference type="GO" id="GO:0009100">
    <property type="term" value="P:glycoprotein metabolic process"/>
    <property type="evidence" value="ECO:0007669"/>
    <property type="project" value="UniProtKB-ARBA"/>
</dbReference>
<organism evidence="2 3">
    <name type="scientific">Berryella intestinalis</name>
    <dbReference type="NCBI Taxonomy" id="1531429"/>
    <lineage>
        <taxon>Bacteria</taxon>
        <taxon>Bacillati</taxon>
        <taxon>Actinomycetota</taxon>
        <taxon>Coriobacteriia</taxon>
        <taxon>Eggerthellales</taxon>
        <taxon>Eggerthellaceae</taxon>
        <taxon>Berryella</taxon>
    </lineage>
</organism>
<dbReference type="InterPro" id="IPR052942">
    <property type="entry name" value="LPS_cholinephosphotransferase"/>
</dbReference>
<sequence length="278" mass="31032">MSYDPETLRRLQLFQLEMLKDIDRVCRAEGIAYFLDSGTLLGAVRHGGFIPWDDDIDLGMSRADYERFMEVAPRALGERYAVSDPRTCAQQAGMFGKVCRTGTRFHTQETLDAGFDQGIFIDIFPYDVMHSDPGVARRQRARCRALQSELYLLHSGRVGVPHTGLLGTAEKAACRVAHTVLGLACDHRRLVERFEREAARGTESPGSEYVALAWPSIALPAEGFGRVAPIPFEGCEFFGPADPERHLSIMYGDDWMELPPVEARRNHAPLVLDFGDEG</sequence>
<dbReference type="InterPro" id="IPR007074">
    <property type="entry name" value="LicD/FKTN/FKRP_NTP_transf"/>
</dbReference>
<proteinExistence type="predicted"/>
<name>A0A0A8B544_9ACTN</name>
<dbReference type="AlphaFoldDB" id="A0A0A8B544"/>
<reference evidence="2 3" key="2">
    <citation type="journal article" date="2015" name="Genome Announc.">
        <title>Complete Genome Sequence of Coriobacteriaceae Strain 68-1-3, a Novel Mucus-Degrading Isolate from the Swine Intestinal Tract.</title>
        <authorList>
            <person name="Looft T."/>
            <person name="Bayles D.O."/>
            <person name="Alt D.P."/>
            <person name="Stanton T.B."/>
        </authorList>
    </citation>
    <scope>NUCLEOTIDE SEQUENCE [LARGE SCALE GENOMIC DNA]</scope>
    <source>
        <strain evidence="2 3">68-1-3</strain>
    </source>
</reference>
<dbReference type="Pfam" id="PF04991">
    <property type="entry name" value="LicD"/>
    <property type="match status" value="1"/>
</dbReference>
<dbReference type="PANTHER" id="PTHR43404">
    <property type="entry name" value="LIPOPOLYSACCHARIDE CHOLINEPHOSPHOTRANSFERASE LICD"/>
    <property type="match status" value="1"/>
</dbReference>
<dbReference type="RefSeq" id="WP_039690014.1">
    <property type="nucleotide sequence ID" value="NZ_CP009302.1"/>
</dbReference>
<accession>A0A0A8B544</accession>
<dbReference type="Proteomes" id="UP000031121">
    <property type="component" value="Chromosome"/>
</dbReference>
<reference evidence="3" key="1">
    <citation type="submission" date="2014-08" db="EMBL/GenBank/DDBJ databases">
        <title>Coriobacteriaceae sp. complete genome.</title>
        <authorList>
            <person name="Looft T."/>
            <person name="Bayles D.O."/>
            <person name="Stanton T.B."/>
        </authorList>
    </citation>
    <scope>NUCLEOTIDE SEQUENCE [LARGE SCALE GENOMIC DNA]</scope>
    <source>
        <strain evidence="3">68-1-3</strain>
    </source>
</reference>